<feature type="domain" description="Methyltransferase FkbM" evidence="1">
    <location>
        <begin position="44"/>
        <end position="175"/>
    </location>
</feature>
<dbReference type="PANTHER" id="PTHR34203:SF15">
    <property type="entry name" value="SLL1173 PROTEIN"/>
    <property type="match status" value="1"/>
</dbReference>
<evidence type="ECO:0000259" key="1">
    <source>
        <dbReference type="Pfam" id="PF05050"/>
    </source>
</evidence>
<proteinExistence type="predicted"/>
<dbReference type="PANTHER" id="PTHR34203">
    <property type="entry name" value="METHYLTRANSFERASE, FKBM FAMILY PROTEIN"/>
    <property type="match status" value="1"/>
</dbReference>
<dbReference type="Pfam" id="PF05050">
    <property type="entry name" value="Methyltransf_21"/>
    <property type="match status" value="1"/>
</dbReference>
<keyword evidence="3" id="KW-1185">Reference proteome</keyword>
<dbReference type="NCBIfam" id="TIGR01444">
    <property type="entry name" value="fkbM_fam"/>
    <property type="match status" value="1"/>
</dbReference>
<evidence type="ECO:0000313" key="2">
    <source>
        <dbReference type="EMBL" id="GGD41699.1"/>
    </source>
</evidence>
<evidence type="ECO:0000313" key="3">
    <source>
        <dbReference type="Proteomes" id="UP000613160"/>
    </source>
</evidence>
<dbReference type="InterPro" id="IPR052514">
    <property type="entry name" value="SAM-dependent_MTase"/>
</dbReference>
<gene>
    <name evidence="2" type="ORF">GCM10011335_50450</name>
</gene>
<organism evidence="2 3">
    <name type="scientific">Aureimonas glaciei</name>
    <dbReference type="NCBI Taxonomy" id="1776957"/>
    <lineage>
        <taxon>Bacteria</taxon>
        <taxon>Pseudomonadati</taxon>
        <taxon>Pseudomonadota</taxon>
        <taxon>Alphaproteobacteria</taxon>
        <taxon>Hyphomicrobiales</taxon>
        <taxon>Aurantimonadaceae</taxon>
        <taxon>Aureimonas</taxon>
    </lineage>
</organism>
<dbReference type="Proteomes" id="UP000613160">
    <property type="component" value="Unassembled WGS sequence"/>
</dbReference>
<accession>A0A917DJ10</accession>
<sequence length="256" mass="28319">MASRFASAIGLVRSLLVYHGQPWRVWALRRFMRDLVEPGALAFDIGAHAGNRSLALAKAGARVVAVEPQPAFRRMLDRMASGRAIDVRGEAVGRTSGTARLKISQRHPTLSSIRPDWPGRIGCAEGFEGVEWDEEIDVPMVTMDALILRYGRPDFVKIDVEGSEADVLEGLTQALPLVSFEYLPAAMDIAERCLDRLSELGSYECNLVVGERQRFHRPDWMTLAEFRPVLRMISRSGASGDVYARLLPSQAEGAQP</sequence>
<comment type="caution">
    <text evidence="2">The sequence shown here is derived from an EMBL/GenBank/DDBJ whole genome shotgun (WGS) entry which is preliminary data.</text>
</comment>
<name>A0A917DJ10_9HYPH</name>
<protein>
    <recommendedName>
        <fullName evidence="1">Methyltransferase FkbM domain-containing protein</fullName>
    </recommendedName>
</protein>
<dbReference type="InterPro" id="IPR006342">
    <property type="entry name" value="FkbM_mtfrase"/>
</dbReference>
<dbReference type="InterPro" id="IPR029063">
    <property type="entry name" value="SAM-dependent_MTases_sf"/>
</dbReference>
<dbReference type="EMBL" id="BMJJ01000018">
    <property type="protein sequence ID" value="GGD41699.1"/>
    <property type="molecule type" value="Genomic_DNA"/>
</dbReference>
<reference evidence="2" key="1">
    <citation type="journal article" date="2014" name="Int. J. Syst. Evol. Microbiol.">
        <title>Complete genome sequence of Corynebacterium casei LMG S-19264T (=DSM 44701T), isolated from a smear-ripened cheese.</title>
        <authorList>
            <consortium name="US DOE Joint Genome Institute (JGI-PGF)"/>
            <person name="Walter F."/>
            <person name="Albersmeier A."/>
            <person name="Kalinowski J."/>
            <person name="Ruckert C."/>
        </authorList>
    </citation>
    <scope>NUCLEOTIDE SEQUENCE</scope>
    <source>
        <strain evidence="2">CGMCC 1.15493</strain>
    </source>
</reference>
<dbReference type="AlphaFoldDB" id="A0A917DJ10"/>
<reference evidence="2" key="2">
    <citation type="submission" date="2020-09" db="EMBL/GenBank/DDBJ databases">
        <authorList>
            <person name="Sun Q."/>
            <person name="Zhou Y."/>
        </authorList>
    </citation>
    <scope>NUCLEOTIDE SEQUENCE</scope>
    <source>
        <strain evidence="2">CGMCC 1.15493</strain>
    </source>
</reference>
<dbReference type="Gene3D" id="3.40.50.150">
    <property type="entry name" value="Vaccinia Virus protein VP39"/>
    <property type="match status" value="1"/>
</dbReference>
<dbReference type="RefSeq" id="WP_188855202.1">
    <property type="nucleotide sequence ID" value="NZ_BMJJ01000018.1"/>
</dbReference>
<dbReference type="SUPFAM" id="SSF53335">
    <property type="entry name" value="S-adenosyl-L-methionine-dependent methyltransferases"/>
    <property type="match status" value="1"/>
</dbReference>